<evidence type="ECO:0000313" key="2">
    <source>
        <dbReference type="EMBL" id="NVK79993.1"/>
    </source>
</evidence>
<feature type="region of interest" description="Disordered" evidence="1">
    <location>
        <begin position="42"/>
        <end position="81"/>
    </location>
</feature>
<keyword evidence="3" id="KW-1185">Reference proteome</keyword>
<reference evidence="2 3" key="1">
    <citation type="submission" date="2020-04" db="EMBL/GenBank/DDBJ databases">
        <title>Draft Genome Sequence of Streptomyces morookaense DSM 40503, an 8-azaguanine-producing strain.</title>
        <authorList>
            <person name="Qi J."/>
            <person name="Gao J.-M."/>
        </authorList>
    </citation>
    <scope>NUCLEOTIDE SEQUENCE [LARGE SCALE GENOMIC DNA]</scope>
    <source>
        <strain evidence="2 3">DSM 40503</strain>
    </source>
</reference>
<dbReference type="AlphaFoldDB" id="A0A7Y7B6L3"/>
<name>A0A7Y7B6L3_STRMO</name>
<evidence type="ECO:0000256" key="1">
    <source>
        <dbReference type="SAM" id="MobiDB-lite"/>
    </source>
</evidence>
<dbReference type="RefSeq" id="WP_171083474.1">
    <property type="nucleotide sequence ID" value="NZ_BNBU01000008.1"/>
</dbReference>
<feature type="region of interest" description="Disordered" evidence="1">
    <location>
        <begin position="107"/>
        <end position="128"/>
    </location>
</feature>
<dbReference type="EMBL" id="JABBXF010000046">
    <property type="protein sequence ID" value="NVK79993.1"/>
    <property type="molecule type" value="Genomic_DNA"/>
</dbReference>
<protein>
    <submittedName>
        <fullName evidence="2">Uncharacterized protein</fullName>
    </submittedName>
</protein>
<comment type="caution">
    <text evidence="2">The sequence shown here is derived from an EMBL/GenBank/DDBJ whole genome shotgun (WGS) entry which is preliminary data.</text>
</comment>
<accession>A0A7Y7B6L3</accession>
<feature type="compositionally biased region" description="Low complexity" evidence="1">
    <location>
        <begin position="42"/>
        <end position="52"/>
    </location>
</feature>
<dbReference type="Proteomes" id="UP000587462">
    <property type="component" value="Unassembled WGS sequence"/>
</dbReference>
<gene>
    <name evidence="2" type="ORF">HG542_20285</name>
</gene>
<evidence type="ECO:0000313" key="3">
    <source>
        <dbReference type="Proteomes" id="UP000587462"/>
    </source>
</evidence>
<proteinExistence type="predicted"/>
<feature type="compositionally biased region" description="Basic and acidic residues" evidence="1">
    <location>
        <begin position="53"/>
        <end position="62"/>
    </location>
</feature>
<organism evidence="2 3">
    <name type="scientific">Streptomyces morookaense</name>
    <name type="common">Streptoverticillium morookaense</name>
    <dbReference type="NCBI Taxonomy" id="1970"/>
    <lineage>
        <taxon>Bacteria</taxon>
        <taxon>Bacillati</taxon>
        <taxon>Actinomycetota</taxon>
        <taxon>Actinomycetes</taxon>
        <taxon>Kitasatosporales</taxon>
        <taxon>Streptomycetaceae</taxon>
        <taxon>Streptomyces</taxon>
    </lineage>
</organism>
<sequence>MNVPRRTAPSRAGFGLPGLRRLTRTVSRLALAAAVLTAAAGCGGSHASSSARSADDSSRTVRDLGAVPIPPPPTAQATPTADEKHLQLVAVGSPVRAELPEATAVVRASGPTEDLPAPTPGSKPPESVTGTLTVTLDQATAPLTVQAGDFTSRDEDGKDITLTPSGAGTATATPGHPATLALNGTFAAGAAQLTWRHDGKTVAVWDFSIELD</sequence>